<dbReference type="AlphaFoldDB" id="A0A5C1AJA6"/>
<evidence type="ECO:0000313" key="2">
    <source>
        <dbReference type="Proteomes" id="UP000324974"/>
    </source>
</evidence>
<sequence>MNAQERALQKLRIAIEQRDWEIAKEAHGILDGTLNAKQPWEAPKPFAHPYAGLRTV</sequence>
<dbReference type="RefSeq" id="WP_168219248.1">
    <property type="nucleotide sequence ID" value="NZ_CP042425.1"/>
</dbReference>
<dbReference type="Proteomes" id="UP000324974">
    <property type="component" value="Chromosome"/>
</dbReference>
<name>A0A5C1AJA6_9BACT</name>
<keyword evidence="2" id="KW-1185">Reference proteome</keyword>
<proteinExistence type="predicted"/>
<accession>A0A5C1AJA6</accession>
<gene>
    <name evidence="1" type="ORF">PX52LOC_05792</name>
</gene>
<dbReference type="KEGG" id="lrs:PX52LOC_05792"/>
<dbReference type="EMBL" id="CP042425">
    <property type="protein sequence ID" value="QEL18755.1"/>
    <property type="molecule type" value="Genomic_DNA"/>
</dbReference>
<reference evidence="2" key="1">
    <citation type="submission" date="2019-08" db="EMBL/GenBank/DDBJ databases">
        <title>Limnoglobus roseus gen. nov., sp. nov., a novel freshwater planctomycete with a giant genome from the family Gemmataceae.</title>
        <authorList>
            <person name="Kulichevskaya I.S."/>
            <person name="Naumoff D.G."/>
            <person name="Miroshnikov K."/>
            <person name="Ivanova A."/>
            <person name="Philippov D.A."/>
            <person name="Hakobyan A."/>
            <person name="Rijpstra I.C."/>
            <person name="Sinninghe Damste J.S."/>
            <person name="Liesack W."/>
            <person name="Dedysh S.N."/>
        </authorList>
    </citation>
    <scope>NUCLEOTIDE SEQUENCE [LARGE SCALE GENOMIC DNA]</scope>
    <source>
        <strain evidence="2">PX52</strain>
    </source>
</reference>
<organism evidence="1 2">
    <name type="scientific">Limnoglobus roseus</name>
    <dbReference type="NCBI Taxonomy" id="2598579"/>
    <lineage>
        <taxon>Bacteria</taxon>
        <taxon>Pseudomonadati</taxon>
        <taxon>Planctomycetota</taxon>
        <taxon>Planctomycetia</taxon>
        <taxon>Gemmatales</taxon>
        <taxon>Gemmataceae</taxon>
        <taxon>Limnoglobus</taxon>
    </lineage>
</organism>
<protein>
    <submittedName>
        <fullName evidence="1">Uncharacterized protein</fullName>
    </submittedName>
</protein>
<evidence type="ECO:0000313" key="1">
    <source>
        <dbReference type="EMBL" id="QEL18755.1"/>
    </source>
</evidence>